<keyword evidence="1" id="KW-0520">NAD</keyword>
<evidence type="ECO:0000313" key="3">
    <source>
        <dbReference type="EMBL" id="KAL1196377.1"/>
    </source>
</evidence>
<comment type="caution">
    <text evidence="3">The sequence shown here is derived from an EMBL/GenBank/DDBJ whole genome shotgun (WGS) entry which is preliminary data.</text>
</comment>
<name>A0ABD0ZP49_CARAN</name>
<dbReference type="PANTHER" id="PTHR32009">
    <property type="entry name" value="TMV RESISTANCE PROTEIN N-LIKE"/>
    <property type="match status" value="1"/>
</dbReference>
<dbReference type="EMBL" id="JBANAX010000703">
    <property type="protein sequence ID" value="KAL1196377.1"/>
    <property type="molecule type" value="Genomic_DNA"/>
</dbReference>
<dbReference type="PANTHER" id="PTHR32009:SF109">
    <property type="entry name" value="TOLL-INTERLEUKIN-RESISTANCE (TIR) DOMAIN FAMILY PROTEIN"/>
    <property type="match status" value="1"/>
</dbReference>
<feature type="domain" description="TIR" evidence="2">
    <location>
        <begin position="15"/>
        <end position="177"/>
    </location>
</feature>
<evidence type="ECO:0000313" key="4">
    <source>
        <dbReference type="Proteomes" id="UP001558713"/>
    </source>
</evidence>
<dbReference type="AlphaFoldDB" id="A0ABD0ZP49"/>
<dbReference type="InterPro" id="IPR035897">
    <property type="entry name" value="Toll_tir_struct_dom_sf"/>
</dbReference>
<dbReference type="InterPro" id="IPR000157">
    <property type="entry name" value="TIR_dom"/>
</dbReference>
<dbReference type="Gene3D" id="3.40.50.10140">
    <property type="entry name" value="Toll/interleukin-1 receptor homology (TIR) domain"/>
    <property type="match status" value="1"/>
</dbReference>
<accession>A0ABD0ZP49</accession>
<dbReference type="PROSITE" id="PS50104">
    <property type="entry name" value="TIR"/>
    <property type="match status" value="1"/>
</dbReference>
<dbReference type="SUPFAM" id="SSF52200">
    <property type="entry name" value="Toll/Interleukin receptor TIR domain"/>
    <property type="match status" value="1"/>
</dbReference>
<dbReference type="Proteomes" id="UP001558713">
    <property type="component" value="Unassembled WGS sequence"/>
</dbReference>
<evidence type="ECO:0000259" key="2">
    <source>
        <dbReference type="PROSITE" id="PS50104"/>
    </source>
</evidence>
<dbReference type="Pfam" id="PF01582">
    <property type="entry name" value="TIR"/>
    <property type="match status" value="1"/>
</dbReference>
<dbReference type="SMART" id="SM00255">
    <property type="entry name" value="TIR"/>
    <property type="match status" value="1"/>
</dbReference>
<proteinExistence type="predicted"/>
<dbReference type="FunFam" id="3.40.50.10140:FF:000007">
    <property type="entry name" value="Disease resistance protein (TIR-NBS-LRR class)"/>
    <property type="match status" value="1"/>
</dbReference>
<protein>
    <submittedName>
        <fullName evidence="3">Disease resistance protein RBA1</fullName>
    </submittedName>
</protein>
<sequence>MVKFMTKIRRTLSVRKIKVFINYRGEELRTNFVSHLIVALERYGINFFIDINEQRGKDFEDLFVRIEESSIALTIFSPGFAESELVKIAERSKLVNKEKLQVIPIFYKVEPEDVKGQKNHFGANFNALTTRVSNEEKARKWKHALELICDKMGLLLRDHSSEADFIEKIVVEVQKVRRSIVYEEEETYYGKNKRKVCPEDDEHFDAKRRKTKNIFSSVLRIFSFCKN</sequence>
<evidence type="ECO:0000256" key="1">
    <source>
        <dbReference type="ARBA" id="ARBA00023027"/>
    </source>
</evidence>
<keyword evidence="4" id="KW-1185">Reference proteome</keyword>
<reference evidence="3 4" key="1">
    <citation type="submission" date="2024-04" db="EMBL/GenBank/DDBJ databases">
        <title>Genome assembly C_amara_ONT_v2.</title>
        <authorList>
            <person name="Yant L."/>
            <person name="Moore C."/>
            <person name="Slenker M."/>
        </authorList>
    </citation>
    <scope>NUCLEOTIDE SEQUENCE [LARGE SCALE GENOMIC DNA]</scope>
    <source>
        <tissue evidence="3">Leaf</tissue>
    </source>
</reference>
<gene>
    <name evidence="3" type="ORF">V5N11_024044</name>
</gene>
<organism evidence="3 4">
    <name type="scientific">Cardamine amara subsp. amara</name>
    <dbReference type="NCBI Taxonomy" id="228776"/>
    <lineage>
        <taxon>Eukaryota</taxon>
        <taxon>Viridiplantae</taxon>
        <taxon>Streptophyta</taxon>
        <taxon>Embryophyta</taxon>
        <taxon>Tracheophyta</taxon>
        <taxon>Spermatophyta</taxon>
        <taxon>Magnoliopsida</taxon>
        <taxon>eudicotyledons</taxon>
        <taxon>Gunneridae</taxon>
        <taxon>Pentapetalae</taxon>
        <taxon>rosids</taxon>
        <taxon>malvids</taxon>
        <taxon>Brassicales</taxon>
        <taxon>Brassicaceae</taxon>
        <taxon>Cardamineae</taxon>
        <taxon>Cardamine</taxon>
    </lineage>
</organism>